<dbReference type="GO" id="GO:0005524">
    <property type="term" value="F:ATP binding"/>
    <property type="evidence" value="ECO:0007669"/>
    <property type="project" value="UniProtKB-KW"/>
</dbReference>
<dbReference type="InterPro" id="IPR018181">
    <property type="entry name" value="Heat_shock_70_CS"/>
</dbReference>
<organism evidence="7 8">
    <name type="scientific">Bifidobacterium italicum</name>
    <dbReference type="NCBI Taxonomy" id="1960968"/>
    <lineage>
        <taxon>Bacteria</taxon>
        <taxon>Bacillati</taxon>
        <taxon>Actinomycetota</taxon>
        <taxon>Actinomycetes</taxon>
        <taxon>Bifidobacteriales</taxon>
        <taxon>Bifidobacteriaceae</taxon>
        <taxon>Bifidobacterium</taxon>
    </lineage>
</organism>
<gene>
    <name evidence="7" type="ORF">B1400_1521</name>
</gene>
<dbReference type="PRINTS" id="PR00301">
    <property type="entry name" value="HEATSHOCK70"/>
</dbReference>
<protein>
    <submittedName>
        <fullName evidence="7">DnaK family protein</fullName>
    </submittedName>
</protein>
<dbReference type="InterPro" id="IPR043129">
    <property type="entry name" value="ATPase_NBD"/>
</dbReference>
<keyword evidence="6" id="KW-0143">Chaperone</keyword>
<dbReference type="SUPFAM" id="SSF100920">
    <property type="entry name" value="Heat shock protein 70kD (HSP70), peptide-binding domain"/>
    <property type="match status" value="1"/>
</dbReference>
<name>A0A2A2EG11_9BIFI</name>
<dbReference type="Gene3D" id="3.30.420.40">
    <property type="match status" value="2"/>
</dbReference>
<keyword evidence="2" id="KW-0597">Phosphoprotein</keyword>
<dbReference type="Proteomes" id="UP000217986">
    <property type="component" value="Unassembled WGS sequence"/>
</dbReference>
<dbReference type="GO" id="GO:0140662">
    <property type="term" value="F:ATP-dependent protein folding chaperone"/>
    <property type="evidence" value="ECO:0007669"/>
    <property type="project" value="InterPro"/>
</dbReference>
<dbReference type="AlphaFoldDB" id="A0A2A2EG11"/>
<comment type="similarity">
    <text evidence="1">Belongs to the heat shock protein 70 family.</text>
</comment>
<dbReference type="PANTHER" id="PTHR19375">
    <property type="entry name" value="HEAT SHOCK PROTEIN 70KDA"/>
    <property type="match status" value="1"/>
</dbReference>
<dbReference type="EMBL" id="MVOG01000033">
    <property type="protein sequence ID" value="PAU67838.1"/>
    <property type="molecule type" value="Genomic_DNA"/>
</dbReference>
<evidence type="ECO:0000256" key="2">
    <source>
        <dbReference type="ARBA" id="ARBA00022553"/>
    </source>
</evidence>
<keyword evidence="5" id="KW-0346">Stress response</keyword>
<dbReference type="SUPFAM" id="SSF53067">
    <property type="entry name" value="Actin-like ATPase domain"/>
    <property type="match status" value="2"/>
</dbReference>
<keyword evidence="3" id="KW-0547">Nucleotide-binding</keyword>
<evidence type="ECO:0000313" key="7">
    <source>
        <dbReference type="EMBL" id="PAU67838.1"/>
    </source>
</evidence>
<dbReference type="RefSeq" id="WP_095613842.1">
    <property type="nucleotide sequence ID" value="NZ_MVOG01000033.1"/>
</dbReference>
<keyword evidence="8" id="KW-1185">Reference proteome</keyword>
<sequence>MKLGIDYGTTMSESATVIEETPKHLMAPGQGPIPSLVHYWEQRDPQYHVGYDVTDAERSGKDLGLIRDIKMYLGQDIPVNGRRIPAHQLAALIIKQVIDVAKRQAGRKGLDESIETLVISVPARFNAAQLQLLRNTVAKVSGIDVADIRLIKEPVAAAYYMYEQDIVKRNSKTIFVFDMGGGTLDCSIVRKTNNGGVPYVEEKSDTIMCAGRNFDDVAADLIIDNAREQENIDLDRHGSPELMRWGEQLKILLTNSEKVPVSVQHEGFQYNIVVTREEFEERARPLLNRALDFMDSMLAECGRVDEIICVGGSSSMPMIMKGICARHPDISVEVKNPQLAIAYGAAIYAQDDEKGNTSIMLKAPFTYAHRAFGNGENVEYLCGHVMRGAELPITSKEPYITRDDGDRVSIRIYAIDEYSEHVQFDPDKHGDPILDVDLKFHAKYPKGTPFDLTLTLDRNGILHAEAQTKMGDSVTAQVNVLDSSSH</sequence>
<dbReference type="OrthoDB" id="9766019at2"/>
<dbReference type="InterPro" id="IPR013126">
    <property type="entry name" value="Hsp_70_fam"/>
</dbReference>
<evidence type="ECO:0000256" key="1">
    <source>
        <dbReference type="ARBA" id="ARBA00007381"/>
    </source>
</evidence>
<evidence type="ECO:0000256" key="3">
    <source>
        <dbReference type="ARBA" id="ARBA00022741"/>
    </source>
</evidence>
<proteinExistence type="inferred from homology"/>
<dbReference type="Gene3D" id="2.60.34.10">
    <property type="entry name" value="Substrate Binding Domain Of DNAk, Chain A, domain 1"/>
    <property type="match status" value="1"/>
</dbReference>
<evidence type="ECO:0000256" key="4">
    <source>
        <dbReference type="ARBA" id="ARBA00022840"/>
    </source>
</evidence>
<keyword evidence="4" id="KW-0067">ATP-binding</keyword>
<dbReference type="PROSITE" id="PS00329">
    <property type="entry name" value="HSP70_2"/>
    <property type="match status" value="1"/>
</dbReference>
<reference evidence="7 8" key="1">
    <citation type="journal article" date="2017" name="ISME J.">
        <title>Unveiling bifidobacterial biogeography across the mammalian branch of the tree of life.</title>
        <authorList>
            <person name="Milani C."/>
            <person name="Mangifesta M."/>
            <person name="Mancabelli L."/>
            <person name="Lugli G.A."/>
            <person name="James K."/>
            <person name="Duranti S."/>
            <person name="Turroni F."/>
            <person name="Ferrario C."/>
            <person name="Ossiprandi M.C."/>
            <person name="van Sinderen D."/>
            <person name="Ventura M."/>
        </authorList>
    </citation>
    <scope>NUCLEOTIDE SEQUENCE [LARGE SCALE GENOMIC DNA]</scope>
    <source>
        <strain evidence="7 8">70</strain>
    </source>
</reference>
<dbReference type="Pfam" id="PF00012">
    <property type="entry name" value="HSP70"/>
    <property type="match status" value="1"/>
</dbReference>
<dbReference type="Gene3D" id="3.90.640.10">
    <property type="entry name" value="Actin, Chain A, domain 4"/>
    <property type="match status" value="1"/>
</dbReference>
<dbReference type="InterPro" id="IPR029047">
    <property type="entry name" value="HSP70_peptide-bd_sf"/>
</dbReference>
<evidence type="ECO:0000313" key="8">
    <source>
        <dbReference type="Proteomes" id="UP000217986"/>
    </source>
</evidence>
<evidence type="ECO:0000256" key="6">
    <source>
        <dbReference type="ARBA" id="ARBA00023186"/>
    </source>
</evidence>
<comment type="caution">
    <text evidence="7">The sequence shown here is derived from an EMBL/GenBank/DDBJ whole genome shotgun (WGS) entry which is preliminary data.</text>
</comment>
<evidence type="ECO:0000256" key="5">
    <source>
        <dbReference type="ARBA" id="ARBA00023016"/>
    </source>
</evidence>
<accession>A0A2A2EG11</accession>